<dbReference type="PROSITE" id="PS51257">
    <property type="entry name" value="PROKAR_LIPOPROTEIN"/>
    <property type="match status" value="1"/>
</dbReference>
<reference evidence="4 5" key="1">
    <citation type="submission" date="2019-03" db="EMBL/GenBank/DDBJ databases">
        <title>Genomic Encyclopedia of Type Strains, Phase III (KMG-III): the genomes of soil and plant-associated and newly described type strains.</title>
        <authorList>
            <person name="Whitman W."/>
        </authorList>
    </citation>
    <scope>NUCLEOTIDE SEQUENCE [LARGE SCALE GENOMIC DNA]</scope>
    <source>
        <strain evidence="4 5">VKM Ac-2575</strain>
    </source>
</reference>
<keyword evidence="2" id="KW-0732">Signal</keyword>
<dbReference type="InterPro" id="IPR025326">
    <property type="entry name" value="DUF4232"/>
</dbReference>
<evidence type="ECO:0000313" key="5">
    <source>
        <dbReference type="Proteomes" id="UP000295151"/>
    </source>
</evidence>
<evidence type="ECO:0000256" key="1">
    <source>
        <dbReference type="SAM" id="MobiDB-lite"/>
    </source>
</evidence>
<dbReference type="OrthoDB" id="3827416at2"/>
<dbReference type="Pfam" id="PF14016">
    <property type="entry name" value="DUF4232"/>
    <property type="match status" value="1"/>
</dbReference>
<evidence type="ECO:0000259" key="3">
    <source>
        <dbReference type="Pfam" id="PF14016"/>
    </source>
</evidence>
<feature type="compositionally biased region" description="Pro residues" evidence="1">
    <location>
        <begin position="41"/>
        <end position="51"/>
    </location>
</feature>
<evidence type="ECO:0000313" key="4">
    <source>
        <dbReference type="EMBL" id="TDU90303.1"/>
    </source>
</evidence>
<organism evidence="4 5">
    <name type="scientific">Kribbella voronezhensis</name>
    <dbReference type="NCBI Taxonomy" id="2512212"/>
    <lineage>
        <taxon>Bacteria</taxon>
        <taxon>Bacillati</taxon>
        <taxon>Actinomycetota</taxon>
        <taxon>Actinomycetes</taxon>
        <taxon>Propionibacteriales</taxon>
        <taxon>Kribbellaceae</taxon>
        <taxon>Kribbella</taxon>
    </lineage>
</organism>
<accession>A0A4V3FKI2</accession>
<gene>
    <name evidence="4" type="ORF">EV138_3888</name>
</gene>
<proteinExistence type="predicted"/>
<dbReference type="AlphaFoldDB" id="A0A4V3FKI2"/>
<protein>
    <submittedName>
        <fullName evidence="4">Uncharacterized protein DUF4232</fullName>
    </submittedName>
</protein>
<dbReference type="Proteomes" id="UP000295151">
    <property type="component" value="Unassembled WGS sequence"/>
</dbReference>
<keyword evidence="5" id="KW-1185">Reference proteome</keyword>
<feature type="chain" id="PRO_5020839371" evidence="2">
    <location>
        <begin position="22"/>
        <end position="186"/>
    </location>
</feature>
<name>A0A4V3FKI2_9ACTN</name>
<dbReference type="RefSeq" id="WP_133980229.1">
    <property type="nucleotide sequence ID" value="NZ_SOCE01000001.1"/>
</dbReference>
<sequence length="186" mass="19417">MIRLGWLVAVLLLVGGCGTEAATDAAPRRTPDADATVVTPTPKPTLPPAKCPPSGGAITVGPVDPALGHRAVTVKLTNCGAKTLTVDGYPEVAVLNARREKFKLTVAHGSSYMATDPGPTRIRLASGRSVLASVAWSNTVTYGDNQNGAYFAISWRKGAAPVIWPEYIDIGTTGKITLTAWNPKPA</sequence>
<dbReference type="EMBL" id="SOCE01000001">
    <property type="protein sequence ID" value="TDU90303.1"/>
    <property type="molecule type" value="Genomic_DNA"/>
</dbReference>
<evidence type="ECO:0000256" key="2">
    <source>
        <dbReference type="SAM" id="SignalP"/>
    </source>
</evidence>
<comment type="caution">
    <text evidence="4">The sequence shown here is derived from an EMBL/GenBank/DDBJ whole genome shotgun (WGS) entry which is preliminary data.</text>
</comment>
<feature type="domain" description="DUF4232" evidence="3">
    <location>
        <begin position="51"/>
        <end position="181"/>
    </location>
</feature>
<feature type="region of interest" description="Disordered" evidence="1">
    <location>
        <begin position="22"/>
        <end position="54"/>
    </location>
</feature>
<feature type="signal peptide" evidence="2">
    <location>
        <begin position="1"/>
        <end position="21"/>
    </location>
</feature>